<protein>
    <submittedName>
        <fullName evidence="2">Uncharacterized protein</fullName>
    </submittedName>
</protein>
<feature type="non-terminal residue" evidence="2">
    <location>
        <position position="94"/>
    </location>
</feature>
<keyword evidence="3" id="KW-1185">Reference proteome</keyword>
<sequence>PPPPPERVFHHPPIRSGHPREQESGSAYTIKQPAASLRSHPGPHAACVPSSIPSFRGAALPTLKNATLGKCFHCPPEKCCPRQLPCLPCGKYTP</sequence>
<evidence type="ECO:0000256" key="1">
    <source>
        <dbReference type="SAM" id="MobiDB-lite"/>
    </source>
</evidence>
<feature type="non-terminal residue" evidence="2">
    <location>
        <position position="1"/>
    </location>
</feature>
<gene>
    <name evidence="2" type="ORF">SPARVUS_LOCUS3921667</name>
</gene>
<feature type="region of interest" description="Disordered" evidence="1">
    <location>
        <begin position="1"/>
        <end position="28"/>
    </location>
</feature>
<organism evidence="2 3">
    <name type="scientific">Staurois parvus</name>
    <dbReference type="NCBI Taxonomy" id="386267"/>
    <lineage>
        <taxon>Eukaryota</taxon>
        <taxon>Metazoa</taxon>
        <taxon>Chordata</taxon>
        <taxon>Craniata</taxon>
        <taxon>Vertebrata</taxon>
        <taxon>Euteleostomi</taxon>
        <taxon>Amphibia</taxon>
        <taxon>Batrachia</taxon>
        <taxon>Anura</taxon>
        <taxon>Neobatrachia</taxon>
        <taxon>Ranoidea</taxon>
        <taxon>Ranidae</taxon>
        <taxon>Staurois</taxon>
    </lineage>
</organism>
<name>A0ABN9BY12_9NEOB</name>
<proteinExistence type="predicted"/>
<comment type="caution">
    <text evidence="2">The sequence shown here is derived from an EMBL/GenBank/DDBJ whole genome shotgun (WGS) entry which is preliminary data.</text>
</comment>
<accession>A0ABN9BY12</accession>
<evidence type="ECO:0000313" key="2">
    <source>
        <dbReference type="EMBL" id="CAI9552624.1"/>
    </source>
</evidence>
<dbReference type="EMBL" id="CATNWA010006697">
    <property type="protein sequence ID" value="CAI9552624.1"/>
    <property type="molecule type" value="Genomic_DNA"/>
</dbReference>
<dbReference type="Proteomes" id="UP001162483">
    <property type="component" value="Unassembled WGS sequence"/>
</dbReference>
<reference evidence="2" key="1">
    <citation type="submission" date="2023-05" db="EMBL/GenBank/DDBJ databases">
        <authorList>
            <person name="Stuckert A."/>
        </authorList>
    </citation>
    <scope>NUCLEOTIDE SEQUENCE</scope>
</reference>
<evidence type="ECO:0000313" key="3">
    <source>
        <dbReference type="Proteomes" id="UP001162483"/>
    </source>
</evidence>